<reference evidence="3" key="1">
    <citation type="journal article" date="2021" name="Environ. Microbiol.">
        <title>New insights into the diversity and evolution of the archaeal mobilome from three complete genomes of Saccharolobus shibatae.</title>
        <authorList>
            <person name="Medvedeva S."/>
            <person name="Brandt D."/>
            <person name="Cvirkaite-Krupovic V."/>
            <person name="Liu Y."/>
            <person name="Severinov K."/>
            <person name="Ishino S."/>
            <person name="Ishino Y."/>
            <person name="Prangishvili D."/>
            <person name="Kalinowski J."/>
            <person name="Krupovic M."/>
        </authorList>
    </citation>
    <scope>NUCLEOTIDE SEQUENCE</scope>
    <source>
        <strain evidence="3">BEU9</strain>
    </source>
</reference>
<protein>
    <recommendedName>
        <fullName evidence="2">HTH arsR-type domain-containing protein</fullName>
    </recommendedName>
</protein>
<dbReference type="SMART" id="SM00418">
    <property type="entry name" value="HTH_ARSR"/>
    <property type="match status" value="1"/>
</dbReference>
<gene>
    <name evidence="3" type="ORF">J5U21_01926</name>
</gene>
<dbReference type="CDD" id="cd00090">
    <property type="entry name" value="HTH_ARSR"/>
    <property type="match status" value="1"/>
</dbReference>
<organism evidence="3 4">
    <name type="scientific">Saccharolobus shibatae</name>
    <dbReference type="NCBI Taxonomy" id="2286"/>
    <lineage>
        <taxon>Archaea</taxon>
        <taxon>Thermoproteota</taxon>
        <taxon>Thermoprotei</taxon>
        <taxon>Sulfolobales</taxon>
        <taxon>Sulfolobaceae</taxon>
        <taxon>Saccharolobus</taxon>
    </lineage>
</organism>
<keyword evidence="1" id="KW-0812">Transmembrane</keyword>
<dbReference type="GO" id="GO:0003700">
    <property type="term" value="F:DNA-binding transcription factor activity"/>
    <property type="evidence" value="ECO:0007669"/>
    <property type="project" value="InterPro"/>
</dbReference>
<feature type="domain" description="HTH arsR-type" evidence="2">
    <location>
        <begin position="3"/>
        <end position="75"/>
    </location>
</feature>
<evidence type="ECO:0000256" key="1">
    <source>
        <dbReference type="SAM" id="Phobius"/>
    </source>
</evidence>
<keyword evidence="1" id="KW-0472">Membrane</keyword>
<dbReference type="Proteomes" id="UP000693941">
    <property type="component" value="Chromosome"/>
</dbReference>
<evidence type="ECO:0000313" key="3">
    <source>
        <dbReference type="EMBL" id="QXJ32275.1"/>
    </source>
</evidence>
<feature type="transmembrane region" description="Helical" evidence="1">
    <location>
        <begin position="127"/>
        <end position="145"/>
    </location>
</feature>
<accession>A0A8F5BVS2</accession>
<dbReference type="RefSeq" id="WP_218260586.1">
    <property type="nucleotide sequence ID" value="NZ_CP077715.1"/>
</dbReference>
<evidence type="ECO:0000313" key="4">
    <source>
        <dbReference type="Proteomes" id="UP000693941"/>
    </source>
</evidence>
<dbReference type="GeneID" id="65560372"/>
<keyword evidence="1" id="KW-1133">Transmembrane helix</keyword>
<feature type="transmembrane region" description="Helical" evidence="1">
    <location>
        <begin position="88"/>
        <end position="107"/>
    </location>
</feature>
<name>A0A8F5BVS2_9CREN</name>
<feature type="transmembrane region" description="Helical" evidence="1">
    <location>
        <begin position="220"/>
        <end position="241"/>
    </location>
</feature>
<dbReference type="InterPro" id="IPR001845">
    <property type="entry name" value="HTH_ArsR_DNA-bd_dom"/>
</dbReference>
<dbReference type="Pfam" id="PF13412">
    <property type="entry name" value="HTH_24"/>
    <property type="match status" value="1"/>
</dbReference>
<proteinExistence type="predicted"/>
<feature type="transmembrane region" description="Helical" evidence="1">
    <location>
        <begin position="190"/>
        <end position="208"/>
    </location>
</feature>
<sequence length="285" mass="33104">MDNFTRIIKDKTRREILIYLYNKGKATYSDILHDLNLSTGKLNYHLKILEPLILKEEEYYKLNEKGKQLVEIMLSLSNDKREIEYSRYLPQFLAIASLIFLFISGGFLAHEVNIYNEPVTSNPQAFYTIYSISIIALLSSSFLLYTQEAKGLENAMLFLSIIFPYAIYLNWHLVYLVLPAYLIVTSSVTFHYYIYELIPTLIYYFGILPKFINYNIRLMTILWGILIIFGALVNFSAAYLIDLSPLLLGLSIMTSRDSLKNYKILFMITLAIIVGGILFKMFIIY</sequence>
<feature type="transmembrane region" description="Helical" evidence="1">
    <location>
        <begin position="157"/>
        <end position="184"/>
    </location>
</feature>
<feature type="transmembrane region" description="Helical" evidence="1">
    <location>
        <begin position="261"/>
        <end position="283"/>
    </location>
</feature>
<dbReference type="AlphaFoldDB" id="A0A8F5BVS2"/>
<dbReference type="InterPro" id="IPR011991">
    <property type="entry name" value="ArsR-like_HTH"/>
</dbReference>
<dbReference type="EMBL" id="CP077715">
    <property type="protein sequence ID" value="QXJ32275.1"/>
    <property type="molecule type" value="Genomic_DNA"/>
</dbReference>
<evidence type="ECO:0000259" key="2">
    <source>
        <dbReference type="SMART" id="SM00418"/>
    </source>
</evidence>